<keyword evidence="1" id="KW-0812">Transmembrane</keyword>
<reference evidence="2" key="1">
    <citation type="journal article" date="2020" name="Stud. Mycol.">
        <title>101 Dothideomycetes genomes: a test case for predicting lifestyles and emergence of pathogens.</title>
        <authorList>
            <person name="Haridas S."/>
            <person name="Albert R."/>
            <person name="Binder M."/>
            <person name="Bloem J."/>
            <person name="Labutti K."/>
            <person name="Salamov A."/>
            <person name="Andreopoulos B."/>
            <person name="Baker S."/>
            <person name="Barry K."/>
            <person name="Bills G."/>
            <person name="Bluhm B."/>
            <person name="Cannon C."/>
            <person name="Castanera R."/>
            <person name="Culley D."/>
            <person name="Daum C."/>
            <person name="Ezra D."/>
            <person name="Gonzalez J."/>
            <person name="Henrissat B."/>
            <person name="Kuo A."/>
            <person name="Liang C."/>
            <person name="Lipzen A."/>
            <person name="Lutzoni F."/>
            <person name="Magnuson J."/>
            <person name="Mondo S."/>
            <person name="Nolan M."/>
            <person name="Ohm R."/>
            <person name="Pangilinan J."/>
            <person name="Park H.-J."/>
            <person name="Ramirez L."/>
            <person name="Alfaro M."/>
            <person name="Sun H."/>
            <person name="Tritt A."/>
            <person name="Yoshinaga Y."/>
            <person name="Zwiers L.-H."/>
            <person name="Turgeon B."/>
            <person name="Goodwin S."/>
            <person name="Spatafora J."/>
            <person name="Crous P."/>
            <person name="Grigoriev I."/>
        </authorList>
    </citation>
    <scope>NUCLEOTIDE SEQUENCE</scope>
    <source>
        <strain evidence="2">CBS 123094</strain>
    </source>
</reference>
<organism evidence="2 3">
    <name type="scientific">Amniculicola lignicola CBS 123094</name>
    <dbReference type="NCBI Taxonomy" id="1392246"/>
    <lineage>
        <taxon>Eukaryota</taxon>
        <taxon>Fungi</taxon>
        <taxon>Dikarya</taxon>
        <taxon>Ascomycota</taxon>
        <taxon>Pezizomycotina</taxon>
        <taxon>Dothideomycetes</taxon>
        <taxon>Pleosporomycetidae</taxon>
        <taxon>Pleosporales</taxon>
        <taxon>Amniculicolaceae</taxon>
        <taxon>Amniculicola</taxon>
    </lineage>
</organism>
<evidence type="ECO:0000313" key="2">
    <source>
        <dbReference type="EMBL" id="KAF1996062.1"/>
    </source>
</evidence>
<keyword evidence="1" id="KW-0472">Membrane</keyword>
<feature type="transmembrane region" description="Helical" evidence="1">
    <location>
        <begin position="125"/>
        <end position="148"/>
    </location>
</feature>
<accession>A0A6A5W2B2</accession>
<feature type="transmembrane region" description="Helical" evidence="1">
    <location>
        <begin position="87"/>
        <end position="105"/>
    </location>
</feature>
<feature type="transmembrane region" description="Helical" evidence="1">
    <location>
        <begin position="276"/>
        <end position="301"/>
    </location>
</feature>
<keyword evidence="3" id="KW-1185">Reference proteome</keyword>
<proteinExistence type="predicted"/>
<feature type="transmembrane region" description="Helical" evidence="1">
    <location>
        <begin position="198"/>
        <end position="219"/>
    </location>
</feature>
<protein>
    <submittedName>
        <fullName evidence="2">Uncharacterized protein</fullName>
    </submittedName>
</protein>
<dbReference type="Proteomes" id="UP000799779">
    <property type="component" value="Unassembled WGS sequence"/>
</dbReference>
<gene>
    <name evidence="2" type="ORF">P154DRAFT_609607</name>
</gene>
<evidence type="ECO:0000313" key="3">
    <source>
        <dbReference type="Proteomes" id="UP000799779"/>
    </source>
</evidence>
<keyword evidence="1" id="KW-1133">Transmembrane helix</keyword>
<dbReference type="AlphaFoldDB" id="A0A6A5W2B2"/>
<feature type="transmembrane region" description="Helical" evidence="1">
    <location>
        <begin position="370"/>
        <end position="389"/>
    </location>
</feature>
<feature type="transmembrane region" description="Helical" evidence="1">
    <location>
        <begin position="231"/>
        <end position="255"/>
    </location>
</feature>
<evidence type="ECO:0000256" key="1">
    <source>
        <dbReference type="SAM" id="Phobius"/>
    </source>
</evidence>
<name>A0A6A5W2B2_9PLEO</name>
<sequence length="442" mass="50687">MKFKTMSHRASSRLSSFLPATSISSAELPCQNYLLGLRGLITIQSFLFVFFQVFLPSAVPDSDNPNGPLYQVVLRKTLGVLFWNESLIYSFIILLSARTLCLPFLADTNRSVCASSIFRRGIRLWLPTFAAFSLCAAAFSTTSTTYISDFLTLTQNESTPTPMRFRNFLVYFNSMFDLFWLTRNYSSQAAAKAFPSGTIWIVSVLFQQSYTVYMTMVTIPYTRTSWRVKAFLVFILTAWWVQSWAWYSITGLLLADAVMNMNFKYKSRTGFRMSRFTIPTWPLYAVLVVVGVLLQYLFIAWRPEFRNAELKGHTGLYNSGGLNEGVDVTQPQARDDNFLIVLGVMLFVETYESVQKVFRSRILVEMGRRSFSFFLMQSLITYTAGIKLYMQLHSTGANHKLWTFVCFIVCLPLTVVAAEIFYRFVDTPSIFVAKEAWAWMKK</sequence>
<feature type="transmembrane region" description="Helical" evidence="1">
    <location>
        <begin position="401"/>
        <end position="422"/>
    </location>
</feature>
<dbReference type="OrthoDB" id="3363151at2759"/>
<dbReference type="EMBL" id="ML977630">
    <property type="protein sequence ID" value="KAF1996062.1"/>
    <property type="molecule type" value="Genomic_DNA"/>
</dbReference>